<feature type="compositionally biased region" description="Basic and acidic residues" evidence="4">
    <location>
        <begin position="451"/>
        <end position="467"/>
    </location>
</feature>
<dbReference type="SMART" id="SM00398">
    <property type="entry name" value="HMG"/>
    <property type="match status" value="1"/>
</dbReference>
<feature type="compositionally biased region" description="Polar residues" evidence="4">
    <location>
        <begin position="478"/>
        <end position="488"/>
    </location>
</feature>
<dbReference type="InterPro" id="IPR009071">
    <property type="entry name" value="HMG_box_dom"/>
</dbReference>
<evidence type="ECO:0000256" key="3">
    <source>
        <dbReference type="PROSITE-ProRule" id="PRU00267"/>
    </source>
</evidence>
<feature type="DNA-binding region" description="HMG box" evidence="3">
    <location>
        <begin position="143"/>
        <end position="211"/>
    </location>
</feature>
<keyword evidence="6" id="KW-1185">Reference proteome</keyword>
<feature type="region of interest" description="Disordered" evidence="4">
    <location>
        <begin position="432"/>
        <end position="488"/>
    </location>
</feature>
<evidence type="ECO:0000313" key="6">
    <source>
        <dbReference type="Proteomes" id="UP000694888"/>
    </source>
</evidence>
<feature type="region of interest" description="Disordered" evidence="4">
    <location>
        <begin position="84"/>
        <end position="111"/>
    </location>
</feature>
<dbReference type="Proteomes" id="UP000694888">
    <property type="component" value="Unplaced"/>
</dbReference>
<reference evidence="7" key="1">
    <citation type="submission" date="2025-08" db="UniProtKB">
        <authorList>
            <consortium name="RefSeq"/>
        </authorList>
    </citation>
    <scope>IDENTIFICATION</scope>
</reference>
<feature type="region of interest" description="Disordered" evidence="4">
    <location>
        <begin position="380"/>
        <end position="404"/>
    </location>
</feature>
<evidence type="ECO:0000259" key="5">
    <source>
        <dbReference type="PROSITE" id="PS50118"/>
    </source>
</evidence>
<proteinExistence type="predicted"/>
<feature type="compositionally biased region" description="Low complexity" evidence="4">
    <location>
        <begin position="329"/>
        <end position="343"/>
    </location>
</feature>
<accession>A0ABM1VPQ4</accession>
<keyword evidence="1 3" id="KW-0238">DNA-binding</keyword>
<dbReference type="PANTHER" id="PTHR45789:SF2">
    <property type="entry name" value="FI18025P1"/>
    <property type="match status" value="1"/>
</dbReference>
<gene>
    <name evidence="7" type="primary">LOC101861793</name>
</gene>
<feature type="domain" description="HMG box" evidence="5">
    <location>
        <begin position="143"/>
        <end position="211"/>
    </location>
</feature>
<organism evidence="6 7">
    <name type="scientific">Aplysia californica</name>
    <name type="common">California sea hare</name>
    <dbReference type="NCBI Taxonomy" id="6500"/>
    <lineage>
        <taxon>Eukaryota</taxon>
        <taxon>Metazoa</taxon>
        <taxon>Spiralia</taxon>
        <taxon>Lophotrochozoa</taxon>
        <taxon>Mollusca</taxon>
        <taxon>Gastropoda</taxon>
        <taxon>Heterobranchia</taxon>
        <taxon>Euthyneura</taxon>
        <taxon>Tectipleura</taxon>
        <taxon>Aplysiida</taxon>
        <taxon>Aplysioidea</taxon>
        <taxon>Aplysiidae</taxon>
        <taxon>Aplysia</taxon>
    </lineage>
</organism>
<dbReference type="InterPro" id="IPR036910">
    <property type="entry name" value="HMG_box_dom_sf"/>
</dbReference>
<feature type="region of interest" description="Disordered" evidence="4">
    <location>
        <begin position="250"/>
        <end position="351"/>
    </location>
</feature>
<evidence type="ECO:0000313" key="7">
    <source>
        <dbReference type="RefSeq" id="XP_035824396.1"/>
    </source>
</evidence>
<dbReference type="CDD" id="cd22042">
    <property type="entry name" value="HMG-box_EGL13-like"/>
    <property type="match status" value="1"/>
</dbReference>
<dbReference type="PANTHER" id="PTHR45789">
    <property type="entry name" value="FI18025P1"/>
    <property type="match status" value="1"/>
</dbReference>
<dbReference type="Gene3D" id="1.10.30.10">
    <property type="entry name" value="High mobility group box domain"/>
    <property type="match status" value="1"/>
</dbReference>
<evidence type="ECO:0000256" key="4">
    <source>
        <dbReference type="SAM" id="MobiDB-lite"/>
    </source>
</evidence>
<evidence type="ECO:0000256" key="2">
    <source>
        <dbReference type="ARBA" id="ARBA00023242"/>
    </source>
</evidence>
<name>A0ABM1VPQ4_APLCA</name>
<feature type="compositionally biased region" description="Low complexity" evidence="4">
    <location>
        <begin position="290"/>
        <end position="305"/>
    </location>
</feature>
<dbReference type="GeneID" id="101861793"/>
<dbReference type="InterPro" id="IPR051356">
    <property type="entry name" value="SOX/SOX-like_TF"/>
</dbReference>
<sequence length="488" mass="52974">MRHNSLFMHNQYVANPFLGLPHNFPLGGLAALTASHHAINGAPSPPDQDKESYVQELLARQMASVSGPVFPGLAPHFPLYASTPAPPLPPMGQMPGSKESATPLPAASDDGQGGYVQHLQSKMFGAKIIRAQREKPDPARPHIKRPMNAFMVWAREERRKILKACPDMHNSNISKILGAKWKSMSNADKQPYYEEQSRLSKLHMEKHPDYRYRPRPKRTCIVDGKKLRISEYKALMKNRRQDIRRVWEYGEGGNFPEDGDVGDNSDPSNYDSAHFLHGNESGSPSHSPRGGASTSSPPLGGSSPSHSRRSASPRNSNGADYDLDENSSEDASNNNNSINNNNSKGHGPNFLYEDSKLASARFPFHPGHPLQTAQTSPLGLRLDMPFAPSSSSPPSSASSSSFVKTEGGVAFPKLVSAPYPLGHHLAAQDAIARQRAADSMRSGSGNAPGSHDADSRRKASGDSHNIKMESVFPLMTPISDNVVPSATS</sequence>
<protein>
    <submittedName>
        <fullName evidence="7">Transcription factor Sox-1</fullName>
    </submittedName>
</protein>
<dbReference type="PROSITE" id="PS50118">
    <property type="entry name" value="HMG_BOX_2"/>
    <property type="match status" value="1"/>
</dbReference>
<dbReference type="RefSeq" id="XP_035824396.1">
    <property type="nucleotide sequence ID" value="XM_035968503.1"/>
</dbReference>
<dbReference type="Pfam" id="PF00505">
    <property type="entry name" value="HMG_box"/>
    <property type="match status" value="1"/>
</dbReference>
<dbReference type="SUPFAM" id="SSF47095">
    <property type="entry name" value="HMG-box"/>
    <property type="match status" value="1"/>
</dbReference>
<evidence type="ECO:0000256" key="1">
    <source>
        <dbReference type="ARBA" id="ARBA00023125"/>
    </source>
</evidence>
<keyword evidence="2 3" id="KW-0539">Nucleus</keyword>
<feature type="compositionally biased region" description="Low complexity" evidence="4">
    <location>
        <begin position="385"/>
        <end position="402"/>
    </location>
</feature>